<name>A0A6J5N5D2_9CAUD</name>
<reference evidence="1" key="1">
    <citation type="submission" date="2020-04" db="EMBL/GenBank/DDBJ databases">
        <authorList>
            <person name="Chiriac C."/>
            <person name="Salcher M."/>
            <person name="Ghai R."/>
            <person name="Kavagutti S V."/>
        </authorList>
    </citation>
    <scope>NUCLEOTIDE SEQUENCE</scope>
</reference>
<proteinExistence type="predicted"/>
<dbReference type="EMBL" id="LR796596">
    <property type="protein sequence ID" value="CAB4153607.1"/>
    <property type="molecule type" value="Genomic_DNA"/>
</dbReference>
<protein>
    <submittedName>
        <fullName evidence="1">Uncharacterized protein</fullName>
    </submittedName>
</protein>
<organism evidence="1">
    <name type="scientific">uncultured Caudovirales phage</name>
    <dbReference type="NCBI Taxonomy" id="2100421"/>
    <lineage>
        <taxon>Viruses</taxon>
        <taxon>Duplodnaviria</taxon>
        <taxon>Heunggongvirae</taxon>
        <taxon>Uroviricota</taxon>
        <taxon>Caudoviricetes</taxon>
        <taxon>Peduoviridae</taxon>
        <taxon>Maltschvirus</taxon>
        <taxon>Maltschvirus maltsch</taxon>
    </lineage>
</organism>
<accession>A0A6J5N5D2</accession>
<gene>
    <name evidence="1" type="ORF">UFOVP635_12</name>
</gene>
<sequence>MAHIMAKLNWQKINQQTKQQTINERSRTSVYFSLEENNLWSLHGKYYGIHYGKLPVDYLFWILENTKSTKHKSIAESEIYKRYRETTNT</sequence>
<evidence type="ECO:0000313" key="1">
    <source>
        <dbReference type="EMBL" id="CAB4153607.1"/>
    </source>
</evidence>